<feature type="region of interest" description="Disordered" evidence="1">
    <location>
        <begin position="325"/>
        <end position="345"/>
    </location>
</feature>
<feature type="compositionally biased region" description="Basic and acidic residues" evidence="1">
    <location>
        <begin position="95"/>
        <end position="109"/>
    </location>
</feature>
<feature type="region of interest" description="Disordered" evidence="1">
    <location>
        <begin position="1"/>
        <end position="41"/>
    </location>
</feature>
<evidence type="ECO:0000256" key="1">
    <source>
        <dbReference type="SAM" id="MobiDB-lite"/>
    </source>
</evidence>
<keyword evidence="3" id="KW-1185">Reference proteome</keyword>
<gene>
    <name evidence="2" type="ORF">PHYPSEUDO_002624</name>
</gene>
<sequence>MLNPKRSLAIDAPPIAPYDDGFSTDSEDFNDQEHTPHEPPASLLFNAALGSVKSAAVAENQSNLQRQQIQDGTPTNAVKQASEHKPQSISAATTKTEENASKQGVDGRKAPRNGQLKPQVELHVAAALRTGEKKIEGHCRSCKGYLTPLDERLKVMKTAALQQFGKGPPPSRQCCCCHITYPFVALTDESRNRACLQPRCYMCNWSVRSAKKKEEMGVIGAKRTVDGAVKDAGLMRERCRSCRGKLNPLGTRLKMMNKAGLHHKGPGPPSSRQCFCCQITYPSVALTTRSREPTCTKQVCETCELASAPPGVKAQAARHGTTETLKLRNGSPTPTEKTGAAAKRDLESGDKEYGKASATVTICCRSCKGKLPTLADRLRVMNSAAVQLKKQGRRVSPPTRQCSCCYITFPLASLSVKSKSIMCAKPICNTCSGARAHTLTTEETSPSSSTVATNNSAEMKRETLPAVMKTPEIIVIDGGEDEDDEEGELVEEHICKCCIGKLLSLEKKLQMMKDAAQQHSEKGPPPSRQCACCRISYPSAALTKKSRKMTRVVPICLNCCKAGGSAIYEMLAVSDEFIEAFKVENPEMARQLITKKANGSMAGGVENQRKRMMKTTPAQPLKKKEAPNAQLKNAQLKNTQLKSTQLLREFAPRPVYRWQPMTARKCIDAPRLVIRDSANGSSQVHKKGLKCKHPQMLHG</sequence>
<dbReference type="AlphaFoldDB" id="A0A8T1VU18"/>
<dbReference type="OrthoDB" id="99847at2759"/>
<organism evidence="2 3">
    <name type="scientific">Phytophthora pseudosyringae</name>
    <dbReference type="NCBI Taxonomy" id="221518"/>
    <lineage>
        <taxon>Eukaryota</taxon>
        <taxon>Sar</taxon>
        <taxon>Stramenopiles</taxon>
        <taxon>Oomycota</taxon>
        <taxon>Peronosporomycetes</taxon>
        <taxon>Peronosporales</taxon>
        <taxon>Peronosporaceae</taxon>
        <taxon>Phytophthora</taxon>
    </lineage>
</organism>
<feature type="region of interest" description="Disordered" evidence="1">
    <location>
        <begin position="59"/>
        <end position="117"/>
    </location>
</feature>
<dbReference type="EMBL" id="JAGDFM010000148">
    <property type="protein sequence ID" value="KAG7384436.1"/>
    <property type="molecule type" value="Genomic_DNA"/>
</dbReference>
<feature type="region of interest" description="Disordered" evidence="1">
    <location>
        <begin position="678"/>
        <end position="699"/>
    </location>
</feature>
<name>A0A8T1VU18_9STRA</name>
<feature type="compositionally biased region" description="Basic residues" evidence="1">
    <location>
        <begin position="684"/>
        <end position="699"/>
    </location>
</feature>
<dbReference type="Proteomes" id="UP000694044">
    <property type="component" value="Unassembled WGS sequence"/>
</dbReference>
<evidence type="ECO:0000313" key="3">
    <source>
        <dbReference type="Proteomes" id="UP000694044"/>
    </source>
</evidence>
<evidence type="ECO:0000313" key="2">
    <source>
        <dbReference type="EMBL" id="KAG7384436.1"/>
    </source>
</evidence>
<accession>A0A8T1VU18</accession>
<reference evidence="2" key="1">
    <citation type="submission" date="2021-02" db="EMBL/GenBank/DDBJ databases">
        <authorList>
            <person name="Palmer J.M."/>
        </authorList>
    </citation>
    <scope>NUCLEOTIDE SEQUENCE</scope>
    <source>
        <strain evidence="2">SCRP734</strain>
    </source>
</reference>
<protein>
    <submittedName>
        <fullName evidence="2">Uncharacterized protein</fullName>
    </submittedName>
</protein>
<proteinExistence type="predicted"/>
<comment type="caution">
    <text evidence="2">The sequence shown here is derived from an EMBL/GenBank/DDBJ whole genome shotgun (WGS) entry which is preliminary data.</text>
</comment>
<feature type="compositionally biased region" description="Polar residues" evidence="1">
    <location>
        <begin position="59"/>
        <end position="79"/>
    </location>
</feature>